<dbReference type="InterPro" id="IPR005256">
    <property type="entry name" value="Anth_synth_I_PabB"/>
</dbReference>
<dbReference type="PANTHER" id="PTHR11236:SF48">
    <property type="entry name" value="ISOCHORISMATE SYNTHASE MENF"/>
    <property type="match status" value="1"/>
</dbReference>
<dbReference type="InterPro" id="IPR006805">
    <property type="entry name" value="Anth_synth_I_N"/>
</dbReference>
<comment type="cofactor">
    <cofactor evidence="1">
        <name>Mg(2+)</name>
        <dbReference type="ChEBI" id="CHEBI:18420"/>
    </cofactor>
</comment>
<evidence type="ECO:0000256" key="3">
    <source>
        <dbReference type="ARBA" id="ARBA00009562"/>
    </source>
</evidence>
<evidence type="ECO:0000256" key="2">
    <source>
        <dbReference type="ARBA" id="ARBA00004873"/>
    </source>
</evidence>
<evidence type="ECO:0000313" key="17">
    <source>
        <dbReference type="EMBL" id="KUG24611.1"/>
    </source>
</evidence>
<dbReference type="AlphaFoldDB" id="A0A0W8FWH9"/>
<keyword evidence="8" id="KW-0479">Metal-binding</keyword>
<organism evidence="17">
    <name type="scientific">hydrocarbon metagenome</name>
    <dbReference type="NCBI Taxonomy" id="938273"/>
    <lineage>
        <taxon>unclassified sequences</taxon>
        <taxon>metagenomes</taxon>
        <taxon>ecological metagenomes</taxon>
    </lineage>
</organism>
<comment type="pathway">
    <text evidence="2">Amino-acid biosynthesis; L-tryptophan biosynthesis; L-tryptophan from chorismate: step 1/5.</text>
</comment>
<dbReference type="SUPFAM" id="SSF56322">
    <property type="entry name" value="ADC synthase"/>
    <property type="match status" value="1"/>
</dbReference>
<dbReference type="UniPathway" id="UPA00035">
    <property type="reaction ID" value="UER00040"/>
</dbReference>
<evidence type="ECO:0000256" key="10">
    <source>
        <dbReference type="ARBA" id="ARBA00022842"/>
    </source>
</evidence>
<dbReference type="InterPro" id="IPR019999">
    <property type="entry name" value="Anth_synth_I-like"/>
</dbReference>
<keyword evidence="12 17" id="KW-0456">Lyase</keyword>
<dbReference type="PRINTS" id="PR00095">
    <property type="entry name" value="ANTSNTHASEI"/>
</dbReference>
<dbReference type="Pfam" id="PF04715">
    <property type="entry name" value="Anth_synt_I_N"/>
    <property type="match status" value="1"/>
</dbReference>
<evidence type="ECO:0000256" key="13">
    <source>
        <dbReference type="ARBA" id="ARBA00025634"/>
    </source>
</evidence>
<evidence type="ECO:0000256" key="8">
    <source>
        <dbReference type="ARBA" id="ARBA00022723"/>
    </source>
</evidence>
<keyword evidence="10" id="KW-0460">Magnesium</keyword>
<name>A0A0W8FWH9_9ZZZZ</name>
<comment type="subunit">
    <text evidence="4">Heterotetramer consisting of two non-identical subunits: a beta subunit (TrpG) and a large alpha subunit (TrpE).</text>
</comment>
<keyword evidence="9" id="KW-0822">Tryptophan biosynthesis</keyword>
<evidence type="ECO:0000256" key="14">
    <source>
        <dbReference type="ARBA" id="ARBA00047683"/>
    </source>
</evidence>
<evidence type="ECO:0000256" key="4">
    <source>
        <dbReference type="ARBA" id="ARBA00011575"/>
    </source>
</evidence>
<dbReference type="NCBIfam" id="TIGR00564">
    <property type="entry name" value="trpE_most"/>
    <property type="match status" value="1"/>
</dbReference>
<evidence type="ECO:0000256" key="12">
    <source>
        <dbReference type="ARBA" id="ARBA00023239"/>
    </source>
</evidence>
<dbReference type="Gene3D" id="3.60.120.10">
    <property type="entry name" value="Anthranilate synthase"/>
    <property type="match status" value="1"/>
</dbReference>
<sequence>MYQPSFAEFEKLAQKGNLIPVYREILADVETPVSVLIKLQNKDHVYLLESVEGGEKWGRYSFLGTDAGVVFKVHGDKVIIEDNGKVSTREHKGNPLNFLREILNRYKPVSIPGLPRFYGGAVGYLGYEMVRYFEKLPPTPPDDLNLDDAVFVISDSLMIFDNVRHTIKVVACAFTDDAASLEASYADSCRKIEDMIETIAAAASHKSAAATGSKVNFDSNMTPDQYKAAIEKAKEYISGGDIIQVVLSQRFETGCHCNSIDLYRALRFINPSPYLFFLKMDDLTLIGSSPEVMVRKEEDTMELRPIAGTRPRGKTEQEDRALSDELLSDEKERAEHVMLVDLGRNDLGRVAQTGSVQVNQYMVVEKYSHVMHLVSNVRAQLAKGKDAFDVLAATFPAGTLTGAPKVRAMEIINELEKVKRGPYGGAVGYFSFSGNMDLCITIRTMVLKNGKVYVQAGAGIVYDSIPESEHQESINKSRGMLQAVRLASSGFEIKNGY</sequence>
<evidence type="ECO:0000259" key="15">
    <source>
        <dbReference type="Pfam" id="PF00425"/>
    </source>
</evidence>
<dbReference type="EC" id="4.1.3.27" evidence="5"/>
<comment type="catalytic activity">
    <reaction evidence="14">
        <text>chorismate + L-glutamine = anthranilate + pyruvate + L-glutamate + H(+)</text>
        <dbReference type="Rhea" id="RHEA:21732"/>
        <dbReference type="ChEBI" id="CHEBI:15361"/>
        <dbReference type="ChEBI" id="CHEBI:15378"/>
        <dbReference type="ChEBI" id="CHEBI:16567"/>
        <dbReference type="ChEBI" id="CHEBI:29748"/>
        <dbReference type="ChEBI" id="CHEBI:29985"/>
        <dbReference type="ChEBI" id="CHEBI:58359"/>
        <dbReference type="EC" id="4.1.3.27"/>
    </reaction>
</comment>
<comment type="function">
    <text evidence="13">Part of a heterotetrameric complex that catalyzes the two-step biosynthesis of anthranilate, an intermediate in the biosynthesis of L-tryptophan. In the first step, the glutamine-binding beta subunit (TrpG) of anthranilate synthase (AS) provides the glutamine amidotransferase activity which generates ammonia as a substrate that, along with chorismate, is used in the second step, catalyzed by the large alpha subunit of AS (TrpE) to produce anthranilate. In the absence of TrpG, TrpE can synthesize anthranilate directly from chorismate and high concentrations of ammonia.</text>
</comment>
<evidence type="ECO:0000256" key="1">
    <source>
        <dbReference type="ARBA" id="ARBA00001946"/>
    </source>
</evidence>
<evidence type="ECO:0000256" key="5">
    <source>
        <dbReference type="ARBA" id="ARBA00012266"/>
    </source>
</evidence>
<dbReference type="InterPro" id="IPR015890">
    <property type="entry name" value="Chorismate_C"/>
</dbReference>
<accession>A0A0W8FWH9</accession>
<dbReference type="Pfam" id="PF00425">
    <property type="entry name" value="Chorismate_bind"/>
    <property type="match status" value="1"/>
</dbReference>
<dbReference type="GO" id="GO:0004049">
    <property type="term" value="F:anthranilate synthase activity"/>
    <property type="evidence" value="ECO:0007669"/>
    <property type="project" value="UniProtKB-EC"/>
</dbReference>
<comment type="similarity">
    <text evidence="3">Belongs to the anthranilate synthase component I family.</text>
</comment>
<keyword evidence="7" id="KW-0028">Amino-acid biosynthesis</keyword>
<gene>
    <name evidence="17" type="ORF">ASZ90_005565</name>
</gene>
<dbReference type="InterPro" id="IPR005801">
    <property type="entry name" value="ADC_synthase"/>
</dbReference>
<comment type="caution">
    <text evidence="17">The sequence shown here is derived from an EMBL/GenBank/DDBJ whole genome shotgun (WGS) entry which is preliminary data.</text>
</comment>
<evidence type="ECO:0000259" key="16">
    <source>
        <dbReference type="Pfam" id="PF04715"/>
    </source>
</evidence>
<dbReference type="EMBL" id="LNQE01000841">
    <property type="protein sequence ID" value="KUG24611.1"/>
    <property type="molecule type" value="Genomic_DNA"/>
</dbReference>
<dbReference type="GO" id="GO:0046872">
    <property type="term" value="F:metal ion binding"/>
    <property type="evidence" value="ECO:0007669"/>
    <property type="project" value="UniProtKB-KW"/>
</dbReference>
<evidence type="ECO:0000256" key="7">
    <source>
        <dbReference type="ARBA" id="ARBA00022605"/>
    </source>
</evidence>
<evidence type="ECO:0000256" key="9">
    <source>
        <dbReference type="ARBA" id="ARBA00022822"/>
    </source>
</evidence>
<evidence type="ECO:0000256" key="11">
    <source>
        <dbReference type="ARBA" id="ARBA00023141"/>
    </source>
</evidence>
<keyword evidence="11" id="KW-0057">Aromatic amino acid biosynthesis</keyword>
<reference evidence="17" key="1">
    <citation type="journal article" date="2015" name="Proc. Natl. Acad. Sci. U.S.A.">
        <title>Networks of energetic and metabolic interactions define dynamics in microbial communities.</title>
        <authorList>
            <person name="Embree M."/>
            <person name="Liu J.K."/>
            <person name="Al-Bassam M.M."/>
            <person name="Zengler K."/>
        </authorList>
    </citation>
    <scope>NUCLEOTIDE SEQUENCE</scope>
</reference>
<protein>
    <recommendedName>
        <fullName evidence="6">Anthranilate synthase component 1</fullName>
        <ecNumber evidence="5">4.1.3.27</ecNumber>
    </recommendedName>
</protein>
<feature type="domain" description="Chorismate-utilising enzyme C-terminal" evidence="15">
    <location>
        <begin position="224"/>
        <end position="476"/>
    </location>
</feature>
<dbReference type="GO" id="GO:0000162">
    <property type="term" value="P:L-tryptophan biosynthetic process"/>
    <property type="evidence" value="ECO:0007669"/>
    <property type="project" value="UniProtKB-UniPathway"/>
</dbReference>
<feature type="domain" description="Anthranilate synthase component I N-terminal" evidence="16">
    <location>
        <begin position="28"/>
        <end position="167"/>
    </location>
</feature>
<evidence type="ECO:0000256" key="6">
    <source>
        <dbReference type="ARBA" id="ARBA00020653"/>
    </source>
</evidence>
<dbReference type="PANTHER" id="PTHR11236">
    <property type="entry name" value="AMINOBENZOATE/ANTHRANILATE SYNTHASE"/>
    <property type="match status" value="1"/>
</dbReference>
<proteinExistence type="inferred from homology"/>